<dbReference type="EMBL" id="LR743507">
    <property type="protein sequence ID" value="CAA2108208.1"/>
    <property type="molecule type" value="Genomic_DNA"/>
</dbReference>
<gene>
    <name evidence="2" type="ORF">VVAX_04066</name>
    <name evidence="3" type="ORF">VVAX_04719</name>
</gene>
<evidence type="ECO:0000313" key="2">
    <source>
        <dbReference type="EMBL" id="CAA2107098.1"/>
    </source>
</evidence>
<proteinExistence type="predicted"/>
<feature type="compositionally biased region" description="Basic residues" evidence="1">
    <location>
        <begin position="623"/>
        <end position="637"/>
    </location>
</feature>
<reference evidence="3" key="1">
    <citation type="submission" date="2019-12" db="EMBL/GenBank/DDBJ databases">
        <authorList>
            <person name="Cremers G."/>
        </authorList>
    </citation>
    <scope>NUCLEOTIDE SEQUENCE</scope>
    <source>
        <strain evidence="3">Vvax</strain>
    </source>
</reference>
<organism evidence="3">
    <name type="scientific">Variovorax paradoxus</name>
    <dbReference type="NCBI Taxonomy" id="34073"/>
    <lineage>
        <taxon>Bacteria</taxon>
        <taxon>Pseudomonadati</taxon>
        <taxon>Pseudomonadota</taxon>
        <taxon>Betaproteobacteria</taxon>
        <taxon>Burkholderiales</taxon>
        <taxon>Comamonadaceae</taxon>
        <taxon>Variovorax</taxon>
    </lineage>
</organism>
<dbReference type="EMBL" id="LR743507">
    <property type="protein sequence ID" value="CAA2107098.1"/>
    <property type="molecule type" value="Genomic_DNA"/>
</dbReference>
<name>A0A679JHF3_VARPD</name>
<sequence>MTILESDIKFVTTQVMDDVPEGGGAPTANVIADGASNAVFKDVSAVDRARGDVSIMKIAATIQTLNTDTALGGLVIISRAPADPNVSPALFYTGDFFDRRASIQNRIEAYTSPGEEFNGYMLSNHVQGQRSLQIFQRPGATPPTVNGTLQISGGGKTEYVRVSDVSIEQRTYSYSNGGAFVDYAAQVCVCELVDGLKNDYTGTPANRLFERSSTAAAVNKMLVANASKFYGIAKLVAPVSTGDLSAQVNTINTQLVPSATTEIPLTDMSAAGSSTTLVASGSGTVSLTTGVAFGPNAIIGFGNPAYPGSLSVATSAGTLTDDGGRLKLGALTIGAVNYAGGSMTFASDAPAIGGNKTITFRPAGAPIELADSASIAVTVESRRINYPLTILPPPAPGSLRVAYRAGGNWYELADDGGGRLSGTSSSIGSGTVDFVTGTALPTLGTLPDVGSEIIFTWAAKSNYKDRSGTLTAAVSIMLALDNQAAQSGTVSVDWNDGTARHASDNGSGAHGRRHRPGVLYGEHHGGEAQRAAGLGRGLHGGLQPRRAVLEGLPGAGARCRWCDHPQPRQDQHCAAVALARLEPRAGVHRRRAGRPVGAAELRGHQDGDRQRRRQAGGRAQCGVRHHRLHHRRGEAVS</sequence>
<dbReference type="AlphaFoldDB" id="A0A679JHF3"/>
<protein>
    <submittedName>
        <fullName evidence="3">Uncharacterized protein</fullName>
    </submittedName>
</protein>
<evidence type="ECO:0000256" key="1">
    <source>
        <dbReference type="SAM" id="MobiDB-lite"/>
    </source>
</evidence>
<feature type="region of interest" description="Disordered" evidence="1">
    <location>
        <begin position="586"/>
        <end position="637"/>
    </location>
</feature>
<accession>A0A679JHF3</accession>
<evidence type="ECO:0000313" key="3">
    <source>
        <dbReference type="EMBL" id="CAA2108208.1"/>
    </source>
</evidence>